<dbReference type="RefSeq" id="WP_085691167.1">
    <property type="nucleotide sequence ID" value="NZ_CAJDYE010000032.1"/>
</dbReference>
<protein>
    <submittedName>
        <fullName evidence="1">Uncharacterized protein</fullName>
    </submittedName>
</protein>
<proteinExistence type="predicted"/>
<evidence type="ECO:0000313" key="1">
    <source>
        <dbReference type="EMBL" id="CAB0594747.1"/>
    </source>
</evidence>
<accession>A0A1X4MCN0</accession>
<comment type="caution">
    <text evidence="1">The sequence shown here is derived from an EMBL/GenBank/DDBJ whole genome shotgun (WGS) entry which is preliminary data.</text>
</comment>
<gene>
    <name evidence="1" type="ORF">CIP107547_00936</name>
</gene>
<dbReference type="AlphaFoldDB" id="A0A1X4MCN0"/>
<sequence length="79" mass="9062">MSNAAVITATITDRTNAPVIRKHLKDALLTWHQSTRQWVHVSPLGAMETRTILEDVKKIKGIEYQIFSSEQWQETLKNS</sequence>
<evidence type="ECO:0000313" key="2">
    <source>
        <dbReference type="Proteomes" id="UP000480222"/>
    </source>
</evidence>
<name>A0A1X4MCN0_CORDP</name>
<reference evidence="1 2" key="1">
    <citation type="submission" date="2020-02" db="EMBL/GenBank/DDBJ databases">
        <authorList>
            <person name="Brisse S."/>
        </authorList>
    </citation>
    <scope>NUCLEOTIDE SEQUENCE [LARGE SCALE GENOMIC DNA]</scope>
    <source>
        <strain evidence="1">CIP107547</strain>
    </source>
</reference>
<dbReference type="Proteomes" id="UP000480222">
    <property type="component" value="Unassembled WGS sequence"/>
</dbReference>
<dbReference type="EMBL" id="CADDAV010000010">
    <property type="protein sequence ID" value="CAB0594747.1"/>
    <property type="molecule type" value="Genomic_DNA"/>
</dbReference>
<organism evidence="1 2">
    <name type="scientific">Corynebacterium diphtheriae</name>
    <dbReference type="NCBI Taxonomy" id="1717"/>
    <lineage>
        <taxon>Bacteria</taxon>
        <taxon>Bacillati</taxon>
        <taxon>Actinomycetota</taxon>
        <taxon>Actinomycetes</taxon>
        <taxon>Mycobacteriales</taxon>
        <taxon>Corynebacteriaceae</taxon>
        <taxon>Corynebacterium</taxon>
    </lineage>
</organism>